<dbReference type="Pfam" id="PF09729">
    <property type="entry name" value="Gti1_Pac2"/>
    <property type="match status" value="1"/>
</dbReference>
<dbReference type="AlphaFoldDB" id="A0A8H5ETR2"/>
<feature type="compositionally biased region" description="Basic and acidic residues" evidence="1">
    <location>
        <begin position="430"/>
        <end position="442"/>
    </location>
</feature>
<feature type="compositionally biased region" description="Polar residues" evidence="1">
    <location>
        <begin position="443"/>
        <end position="452"/>
    </location>
</feature>
<feature type="compositionally biased region" description="Basic and acidic residues" evidence="1">
    <location>
        <begin position="397"/>
        <end position="410"/>
    </location>
</feature>
<dbReference type="Proteomes" id="UP000567179">
    <property type="component" value="Unassembled WGS sequence"/>
</dbReference>
<comment type="caution">
    <text evidence="2">The sequence shown here is derived from an EMBL/GenBank/DDBJ whole genome shotgun (WGS) entry which is preliminary data.</text>
</comment>
<dbReference type="InterPro" id="IPR018608">
    <property type="entry name" value="Gti1/Pac2"/>
</dbReference>
<feature type="region of interest" description="Disordered" evidence="1">
    <location>
        <begin position="334"/>
        <end position="452"/>
    </location>
</feature>
<sequence>MIISFYLLLPTLFDYYNRSADRVATMRCVHDRVSQISCSPSLVDIPAGRFGEQETRRSFPAFIFSDSLSTVVESSHPPTMSLLSEQSIAEPSWRGHLDTRMDALHLIHAARLGYITLVPRRPSAGEMRQIVDAGALFVFEVKGSFNNWNDYSTQWTHLNNGMRRGGYTNSVSATVVPEFRKKITRFQIGSIRYQVVCYHNDVSKSGNNLSRFPKPVIANSIPTDQCNTSTTLNFKLKGCTDQGCEIYEWVRTADQAAETSELLENETHARQQSRSPFPLPPSYSNAPEHEELVSALYPEENLTYKYKYRYKTTIRNSQMQASHDSEYRYDMLSQPEPSASAAPKQDARIGPSRFPVVSKSPSSPHRNQGYAQDPLSPASPVSPQRDYYSHLGAPGPRYKEGAYSRQHSDAVRPSSPPTRSHANLEARVSPYERDARDSRPERNTSAPTSPEYSASAPLYAVQGRAFSHSGFDVYGRLLTYQTYHPSSSPPPPPPLSGHRSGYDPQAPFSQPSTGYAPPTQYGNASHGWRIIAPAPASYVHDGVIPPARELIDGAMRKEREREQRREI</sequence>
<keyword evidence="3" id="KW-1185">Reference proteome</keyword>
<reference evidence="2 3" key="1">
    <citation type="journal article" date="2020" name="ISME J.">
        <title>Uncovering the hidden diversity of litter-decomposition mechanisms in mushroom-forming fungi.</title>
        <authorList>
            <person name="Floudas D."/>
            <person name="Bentzer J."/>
            <person name="Ahren D."/>
            <person name="Johansson T."/>
            <person name="Persson P."/>
            <person name="Tunlid A."/>
        </authorList>
    </citation>
    <scope>NUCLEOTIDE SEQUENCE [LARGE SCALE GENOMIC DNA]</scope>
    <source>
        <strain evidence="2 3">CBS 101986</strain>
    </source>
</reference>
<accession>A0A8H5ETR2</accession>
<proteinExistence type="predicted"/>
<evidence type="ECO:0000313" key="2">
    <source>
        <dbReference type="EMBL" id="KAF5312086.1"/>
    </source>
</evidence>
<gene>
    <name evidence="2" type="ORF">D9619_003865</name>
</gene>
<organism evidence="2 3">
    <name type="scientific">Psilocybe cf. subviscida</name>
    <dbReference type="NCBI Taxonomy" id="2480587"/>
    <lineage>
        <taxon>Eukaryota</taxon>
        <taxon>Fungi</taxon>
        <taxon>Dikarya</taxon>
        <taxon>Basidiomycota</taxon>
        <taxon>Agaricomycotina</taxon>
        <taxon>Agaricomycetes</taxon>
        <taxon>Agaricomycetidae</taxon>
        <taxon>Agaricales</taxon>
        <taxon>Agaricineae</taxon>
        <taxon>Strophariaceae</taxon>
        <taxon>Psilocybe</taxon>
    </lineage>
</organism>
<protein>
    <submittedName>
        <fullName evidence="2">Uncharacterized protein</fullName>
    </submittedName>
</protein>
<evidence type="ECO:0000256" key="1">
    <source>
        <dbReference type="SAM" id="MobiDB-lite"/>
    </source>
</evidence>
<dbReference type="OrthoDB" id="5572844at2759"/>
<name>A0A8H5ETR2_9AGAR</name>
<feature type="region of interest" description="Disordered" evidence="1">
    <location>
        <begin position="482"/>
        <end position="525"/>
    </location>
</feature>
<evidence type="ECO:0000313" key="3">
    <source>
        <dbReference type="Proteomes" id="UP000567179"/>
    </source>
</evidence>
<dbReference type="EMBL" id="JAACJJ010000056">
    <property type="protein sequence ID" value="KAF5312086.1"/>
    <property type="molecule type" value="Genomic_DNA"/>
</dbReference>
<feature type="compositionally biased region" description="Polar residues" evidence="1">
    <location>
        <begin position="359"/>
        <end position="370"/>
    </location>
</feature>
<feature type="region of interest" description="Disordered" evidence="1">
    <location>
        <begin position="264"/>
        <end position="285"/>
    </location>
</feature>